<dbReference type="Gene3D" id="3.30.470.20">
    <property type="entry name" value="ATP-grasp fold, B domain"/>
    <property type="match status" value="1"/>
</dbReference>
<evidence type="ECO:0000313" key="11">
    <source>
        <dbReference type="EMBL" id="SVC54731.1"/>
    </source>
</evidence>
<dbReference type="GO" id="GO:0005737">
    <property type="term" value="C:cytoplasm"/>
    <property type="evidence" value="ECO:0007669"/>
    <property type="project" value="UniProtKB-SubCell"/>
</dbReference>
<gene>
    <name evidence="11" type="ORF">METZ01_LOCUS307585</name>
</gene>
<evidence type="ECO:0000256" key="6">
    <source>
        <dbReference type="ARBA" id="ARBA00022840"/>
    </source>
</evidence>
<dbReference type="Pfam" id="PF07478">
    <property type="entry name" value="Dala_Dala_lig_C"/>
    <property type="match status" value="1"/>
</dbReference>
<keyword evidence="4" id="KW-0436">Ligase</keyword>
<feature type="non-terminal residue" evidence="11">
    <location>
        <position position="1"/>
    </location>
</feature>
<evidence type="ECO:0000256" key="5">
    <source>
        <dbReference type="ARBA" id="ARBA00022741"/>
    </source>
</evidence>
<evidence type="ECO:0000256" key="7">
    <source>
        <dbReference type="ARBA" id="ARBA00022960"/>
    </source>
</evidence>
<evidence type="ECO:0000256" key="8">
    <source>
        <dbReference type="ARBA" id="ARBA00022984"/>
    </source>
</evidence>
<comment type="similarity">
    <text evidence="2">Belongs to the D-alanine--D-alanine ligase family.</text>
</comment>
<dbReference type="SUPFAM" id="SSF56059">
    <property type="entry name" value="Glutathione synthetase ATP-binding domain-like"/>
    <property type="match status" value="1"/>
</dbReference>
<evidence type="ECO:0000256" key="4">
    <source>
        <dbReference type="ARBA" id="ARBA00022598"/>
    </source>
</evidence>
<protein>
    <recommendedName>
        <fullName evidence="10">ATP-grasp domain-containing protein</fullName>
    </recommendedName>
</protein>
<dbReference type="Gene3D" id="3.40.50.20">
    <property type="match status" value="1"/>
</dbReference>
<evidence type="ECO:0000259" key="10">
    <source>
        <dbReference type="PROSITE" id="PS50975"/>
    </source>
</evidence>
<dbReference type="PROSITE" id="PS50975">
    <property type="entry name" value="ATP_GRASP"/>
    <property type="match status" value="1"/>
</dbReference>
<dbReference type="GO" id="GO:0046872">
    <property type="term" value="F:metal ion binding"/>
    <property type="evidence" value="ECO:0007669"/>
    <property type="project" value="InterPro"/>
</dbReference>
<dbReference type="PANTHER" id="PTHR23132">
    <property type="entry name" value="D-ALANINE--D-ALANINE LIGASE"/>
    <property type="match status" value="1"/>
</dbReference>
<feature type="domain" description="ATP-grasp" evidence="10">
    <location>
        <begin position="30"/>
        <end position="225"/>
    </location>
</feature>
<dbReference type="GO" id="GO:0005524">
    <property type="term" value="F:ATP binding"/>
    <property type="evidence" value="ECO:0007669"/>
    <property type="project" value="UniProtKB-KW"/>
</dbReference>
<keyword evidence="3" id="KW-0963">Cytoplasm</keyword>
<evidence type="ECO:0000256" key="3">
    <source>
        <dbReference type="ARBA" id="ARBA00022490"/>
    </source>
</evidence>
<evidence type="ECO:0000256" key="1">
    <source>
        <dbReference type="ARBA" id="ARBA00004496"/>
    </source>
</evidence>
<dbReference type="GO" id="GO:0009252">
    <property type="term" value="P:peptidoglycan biosynthetic process"/>
    <property type="evidence" value="ECO:0007669"/>
    <property type="project" value="UniProtKB-KW"/>
</dbReference>
<keyword evidence="9" id="KW-0961">Cell wall biogenesis/degradation</keyword>
<accession>A0A382N599</accession>
<dbReference type="PANTHER" id="PTHR23132:SF23">
    <property type="entry name" value="D-ALANINE--D-ALANINE LIGASE B"/>
    <property type="match status" value="1"/>
</dbReference>
<dbReference type="InterPro" id="IPR000291">
    <property type="entry name" value="D-Ala_lig_Van_CS"/>
</dbReference>
<keyword evidence="5" id="KW-0547">Nucleotide-binding</keyword>
<dbReference type="NCBIfam" id="NF002378">
    <property type="entry name" value="PRK01372.1"/>
    <property type="match status" value="1"/>
</dbReference>
<dbReference type="EMBL" id="UINC01097211">
    <property type="protein sequence ID" value="SVC54731.1"/>
    <property type="molecule type" value="Genomic_DNA"/>
</dbReference>
<keyword evidence="7" id="KW-0133">Cell shape</keyword>
<organism evidence="11">
    <name type="scientific">marine metagenome</name>
    <dbReference type="NCBI Taxonomy" id="408172"/>
    <lineage>
        <taxon>unclassified sequences</taxon>
        <taxon>metagenomes</taxon>
        <taxon>ecological metagenomes</taxon>
    </lineage>
</organism>
<evidence type="ECO:0000256" key="9">
    <source>
        <dbReference type="ARBA" id="ARBA00023316"/>
    </source>
</evidence>
<evidence type="ECO:0000256" key="2">
    <source>
        <dbReference type="ARBA" id="ARBA00010871"/>
    </source>
</evidence>
<dbReference type="Gene3D" id="3.30.1490.20">
    <property type="entry name" value="ATP-grasp fold, A domain"/>
    <property type="match status" value="1"/>
</dbReference>
<keyword evidence="8" id="KW-0573">Peptidoglycan synthesis</keyword>
<dbReference type="GO" id="GO:0008716">
    <property type="term" value="F:D-alanine-D-alanine ligase activity"/>
    <property type="evidence" value="ECO:0007669"/>
    <property type="project" value="InterPro"/>
</dbReference>
<dbReference type="PROSITE" id="PS00844">
    <property type="entry name" value="DALA_DALA_LIGASE_2"/>
    <property type="match status" value="1"/>
</dbReference>
<reference evidence="11" key="1">
    <citation type="submission" date="2018-05" db="EMBL/GenBank/DDBJ databases">
        <authorList>
            <person name="Lanie J.A."/>
            <person name="Ng W.-L."/>
            <person name="Kazmierczak K.M."/>
            <person name="Andrzejewski T.M."/>
            <person name="Davidsen T.M."/>
            <person name="Wayne K.J."/>
            <person name="Tettelin H."/>
            <person name="Glass J.I."/>
            <person name="Rusch D."/>
            <person name="Podicherti R."/>
            <person name="Tsui H.-C.T."/>
            <person name="Winkler M.E."/>
        </authorList>
    </citation>
    <scope>NUCLEOTIDE SEQUENCE</scope>
</reference>
<keyword evidence="6" id="KW-0067">ATP-binding</keyword>
<dbReference type="GO" id="GO:0071555">
    <property type="term" value="P:cell wall organization"/>
    <property type="evidence" value="ECO:0007669"/>
    <property type="project" value="UniProtKB-KW"/>
</dbReference>
<dbReference type="AlphaFoldDB" id="A0A382N599"/>
<comment type="subcellular location">
    <subcellularLocation>
        <location evidence="1">Cytoplasm</location>
    </subcellularLocation>
</comment>
<dbReference type="InterPro" id="IPR011761">
    <property type="entry name" value="ATP-grasp"/>
</dbReference>
<sequence length="231" mass="25297">VQGLCELLRVPYTHSGVLASALAMDKVVSKRLFVDAGIPVPYGEVFSPEDIRARAPMSCPYVVKPINEGSSLGVHIVWKGEKWPGAAKAGGDDEPMLVEDYVPGRELTVAIMEERSLEVLEIKPVQGFYDYNAKYTKGSVQYIIPAVVPKSTREEVLHFALLAHQTLGCRGVTRADFRYDGSEDGLGLRLLELNTQPGLTPTSLVPEIAAHVGIDFQRLVSWMVEDARCSA</sequence>
<name>A0A382N599_9ZZZZ</name>
<dbReference type="InterPro" id="IPR013815">
    <property type="entry name" value="ATP_grasp_subdomain_1"/>
</dbReference>
<dbReference type="SUPFAM" id="SSF52440">
    <property type="entry name" value="PreATP-grasp domain"/>
    <property type="match status" value="1"/>
</dbReference>
<proteinExistence type="inferred from homology"/>
<dbReference type="InterPro" id="IPR011095">
    <property type="entry name" value="Dala_Dala_lig_C"/>
</dbReference>
<dbReference type="InterPro" id="IPR016185">
    <property type="entry name" value="PreATP-grasp_dom_sf"/>
</dbReference>
<dbReference type="GO" id="GO:0008360">
    <property type="term" value="P:regulation of cell shape"/>
    <property type="evidence" value="ECO:0007669"/>
    <property type="project" value="UniProtKB-KW"/>
</dbReference>